<organism evidence="2 3">
    <name type="scientific">Nocardioides daeguensis</name>
    <dbReference type="NCBI Taxonomy" id="908359"/>
    <lineage>
        <taxon>Bacteria</taxon>
        <taxon>Bacillati</taxon>
        <taxon>Actinomycetota</taxon>
        <taxon>Actinomycetes</taxon>
        <taxon>Propionibacteriales</taxon>
        <taxon>Nocardioidaceae</taxon>
        <taxon>Nocardioides</taxon>
    </lineage>
</organism>
<protein>
    <recommendedName>
        <fullName evidence="4">Flagellar protein FlgN</fullName>
    </recommendedName>
</protein>
<evidence type="ECO:0000313" key="2">
    <source>
        <dbReference type="EMBL" id="GAA3531395.1"/>
    </source>
</evidence>
<comment type="caution">
    <text evidence="2">The sequence shown here is derived from an EMBL/GenBank/DDBJ whole genome shotgun (WGS) entry which is preliminary data.</text>
</comment>
<dbReference type="Pfam" id="PF05130">
    <property type="entry name" value="FlgN"/>
    <property type="match status" value="1"/>
</dbReference>
<proteinExistence type="predicted"/>
<keyword evidence="1" id="KW-1005">Bacterial flagellum biogenesis</keyword>
<evidence type="ECO:0008006" key="4">
    <source>
        <dbReference type="Google" id="ProtNLM"/>
    </source>
</evidence>
<dbReference type="Gene3D" id="1.20.58.300">
    <property type="entry name" value="FlgN-like"/>
    <property type="match status" value="1"/>
</dbReference>
<dbReference type="EMBL" id="BAABBB010000009">
    <property type="protein sequence ID" value="GAA3531395.1"/>
    <property type="molecule type" value="Genomic_DNA"/>
</dbReference>
<dbReference type="InterPro" id="IPR007809">
    <property type="entry name" value="FlgN-like"/>
</dbReference>
<dbReference type="Proteomes" id="UP001500301">
    <property type="component" value="Unassembled WGS sequence"/>
</dbReference>
<gene>
    <name evidence="2" type="ORF">GCM10022263_20030</name>
</gene>
<sequence length="179" mass="19287">MSPQLGVDGEIGIVVVDTADMDNLSQVLWREREMLEALAYRLEVERLVLASGRTRWLVNATRDIEELLDDLRATEVLRATAADEAAAVLGLTPNPSLAALADAAPDPWRGILRDHRDALVAIARDIAETSEDAKGLLTAGYRSARETLLAIGGATTASYTHAGTVVADAPRHHLLDRSL</sequence>
<dbReference type="SUPFAM" id="SSF140566">
    <property type="entry name" value="FlgN-like"/>
    <property type="match status" value="1"/>
</dbReference>
<keyword evidence="3" id="KW-1185">Reference proteome</keyword>
<dbReference type="InterPro" id="IPR036679">
    <property type="entry name" value="FlgN-like_sf"/>
</dbReference>
<reference evidence="3" key="1">
    <citation type="journal article" date="2019" name="Int. J. Syst. Evol. Microbiol.">
        <title>The Global Catalogue of Microorganisms (GCM) 10K type strain sequencing project: providing services to taxonomists for standard genome sequencing and annotation.</title>
        <authorList>
            <consortium name="The Broad Institute Genomics Platform"/>
            <consortium name="The Broad Institute Genome Sequencing Center for Infectious Disease"/>
            <person name="Wu L."/>
            <person name="Ma J."/>
        </authorList>
    </citation>
    <scope>NUCLEOTIDE SEQUENCE [LARGE SCALE GENOMIC DNA]</scope>
    <source>
        <strain evidence="3">JCM 17460</strain>
    </source>
</reference>
<evidence type="ECO:0000256" key="1">
    <source>
        <dbReference type="ARBA" id="ARBA00022795"/>
    </source>
</evidence>
<accession>A0ABP6VB25</accession>
<evidence type="ECO:0000313" key="3">
    <source>
        <dbReference type="Proteomes" id="UP001500301"/>
    </source>
</evidence>
<name>A0ABP6VB25_9ACTN</name>